<evidence type="ECO:0000313" key="2">
    <source>
        <dbReference type="Proteomes" id="UP000294239"/>
    </source>
</evidence>
<accession>A0ABY1Y681</accession>
<comment type="caution">
    <text evidence="1">The sequence shown here is derived from an EMBL/GenBank/DDBJ whole genome shotgun (WGS) entry which is preliminary data.</text>
</comment>
<name>A0ABY1Y681_9HYPH</name>
<organism evidence="1 2">
    <name type="scientific">Agrobacterium cavarae</name>
    <dbReference type="NCBI Taxonomy" id="2528239"/>
    <lineage>
        <taxon>Bacteria</taxon>
        <taxon>Pseudomonadati</taxon>
        <taxon>Pseudomonadota</taxon>
        <taxon>Alphaproteobacteria</taxon>
        <taxon>Hyphomicrobiales</taxon>
        <taxon>Rhizobiaceae</taxon>
        <taxon>Rhizobium/Agrobacterium group</taxon>
        <taxon>Agrobacterium</taxon>
    </lineage>
</organism>
<dbReference type="EMBL" id="SISF01000031">
    <property type="protein sequence ID" value="TBN11388.1"/>
    <property type="molecule type" value="Genomic_DNA"/>
</dbReference>
<evidence type="ECO:0000313" key="1">
    <source>
        <dbReference type="EMBL" id="TBN11388.1"/>
    </source>
</evidence>
<keyword evidence="2" id="KW-1185">Reference proteome</keyword>
<sequence length="87" mass="9368">MRLFSPTGCAGIPGPIAGIAPITFVCADILKQGGRGLLAAIPCYLDGWASRDWEGAVMTNLAEAGMRRSIVFDRRIVLSENRKRFSG</sequence>
<protein>
    <submittedName>
        <fullName evidence="1">Uncharacterized protein</fullName>
    </submittedName>
</protein>
<gene>
    <name evidence="1" type="ORF">EYC79_14055</name>
</gene>
<reference evidence="1 2" key="1">
    <citation type="submission" date="2019-02" db="EMBL/GenBank/DDBJ databases">
        <title>Current taxonomic status of genus Agrobacterium and description of Agrobacterium cavarae sp. nov. isolated from maize roots.</title>
        <authorList>
            <person name="Flores-Felix J.D."/>
            <person name="Menendez E."/>
            <person name="Ramirez-Bahena M.H."/>
            <person name="Garcia-Fraile P."/>
            <person name="Velazquez E."/>
        </authorList>
    </citation>
    <scope>NUCLEOTIDE SEQUENCE [LARGE SCALE GENOMIC DNA]</scope>
    <source>
        <strain evidence="1 2">RZME10</strain>
    </source>
</reference>
<proteinExistence type="predicted"/>
<dbReference type="Proteomes" id="UP000294239">
    <property type="component" value="Unassembled WGS sequence"/>
</dbReference>